<dbReference type="Gene3D" id="1.20.144.10">
    <property type="entry name" value="Phosphatidic acid phosphatase type 2/haloperoxidase"/>
    <property type="match status" value="1"/>
</dbReference>
<evidence type="ECO:0000256" key="1">
    <source>
        <dbReference type="ARBA" id="ARBA00004141"/>
    </source>
</evidence>
<comment type="caution">
    <text evidence="8">The sequence shown here is derived from an EMBL/GenBank/DDBJ whole genome shotgun (WGS) entry which is preliminary data.</text>
</comment>
<evidence type="ECO:0000256" key="4">
    <source>
        <dbReference type="ARBA" id="ARBA00023136"/>
    </source>
</evidence>
<feature type="transmembrane region" description="Helical" evidence="6">
    <location>
        <begin position="48"/>
        <end position="66"/>
    </location>
</feature>
<feature type="transmembrane region" description="Helical" evidence="6">
    <location>
        <begin position="7"/>
        <end position="28"/>
    </location>
</feature>
<evidence type="ECO:0000313" key="9">
    <source>
        <dbReference type="Proteomes" id="UP000756387"/>
    </source>
</evidence>
<dbReference type="InterPro" id="IPR052185">
    <property type="entry name" value="IPC_Synthase-Related"/>
</dbReference>
<dbReference type="PANTHER" id="PTHR31310">
    <property type="match status" value="1"/>
</dbReference>
<feature type="compositionally biased region" description="Basic and acidic residues" evidence="5">
    <location>
        <begin position="351"/>
        <end position="360"/>
    </location>
</feature>
<name>A0ABR9RVE2_9ACTN</name>
<feature type="transmembrane region" description="Helical" evidence="6">
    <location>
        <begin position="309"/>
        <end position="327"/>
    </location>
</feature>
<keyword evidence="2 6" id="KW-0812">Transmembrane</keyword>
<dbReference type="InterPro" id="IPR026841">
    <property type="entry name" value="Aur1/Ipt1"/>
</dbReference>
<keyword evidence="3 6" id="KW-1133">Transmembrane helix</keyword>
<keyword evidence="9" id="KW-1185">Reference proteome</keyword>
<gene>
    <name evidence="8" type="ORF">IEQ44_12585</name>
</gene>
<protein>
    <submittedName>
        <fullName evidence="8">Phosphatase PAP2 family protein</fullName>
    </submittedName>
</protein>
<evidence type="ECO:0000259" key="7">
    <source>
        <dbReference type="Pfam" id="PF14378"/>
    </source>
</evidence>
<accession>A0ABR9RVE2</accession>
<evidence type="ECO:0000256" key="5">
    <source>
        <dbReference type="SAM" id="MobiDB-lite"/>
    </source>
</evidence>
<feature type="transmembrane region" description="Helical" evidence="6">
    <location>
        <begin position="90"/>
        <end position="109"/>
    </location>
</feature>
<feature type="transmembrane region" description="Helical" evidence="6">
    <location>
        <begin position="252"/>
        <end position="273"/>
    </location>
</feature>
<dbReference type="PANTHER" id="PTHR31310:SF7">
    <property type="entry name" value="PA-PHOSPHATASE RELATED-FAMILY PROTEIN DDB_G0268928"/>
    <property type="match status" value="1"/>
</dbReference>
<evidence type="ECO:0000313" key="8">
    <source>
        <dbReference type="EMBL" id="MBE7325488.1"/>
    </source>
</evidence>
<reference evidence="8 9" key="1">
    <citation type="submission" date="2020-10" db="EMBL/GenBank/DDBJ databases">
        <title>Nocardioides sp. isolated from sludge.</title>
        <authorList>
            <person name="Zhang X."/>
        </authorList>
    </citation>
    <scope>NUCLEOTIDE SEQUENCE [LARGE SCALE GENOMIC DNA]</scope>
    <source>
        <strain evidence="8 9">Y6</strain>
    </source>
</reference>
<dbReference type="EMBL" id="JADCSA010000012">
    <property type="protein sequence ID" value="MBE7325488.1"/>
    <property type="molecule type" value="Genomic_DNA"/>
</dbReference>
<organism evidence="8 9">
    <name type="scientific">Nocardioides malaquae</name>
    <dbReference type="NCBI Taxonomy" id="2773426"/>
    <lineage>
        <taxon>Bacteria</taxon>
        <taxon>Bacillati</taxon>
        <taxon>Actinomycetota</taxon>
        <taxon>Actinomycetes</taxon>
        <taxon>Propionibacteriales</taxon>
        <taxon>Nocardioidaceae</taxon>
        <taxon>Nocardioides</taxon>
    </lineage>
</organism>
<feature type="domain" description="Inositolphosphotransferase Aur1/Ipt1" evidence="7">
    <location>
        <begin position="127"/>
        <end position="320"/>
    </location>
</feature>
<feature type="region of interest" description="Disordered" evidence="5">
    <location>
        <begin position="341"/>
        <end position="360"/>
    </location>
</feature>
<comment type="subcellular location">
    <subcellularLocation>
        <location evidence="1">Membrane</location>
        <topology evidence="1">Multi-pass membrane protein</topology>
    </subcellularLocation>
</comment>
<sequence length="360" mass="40535">MARVYRRAYVVMIGTTLLMGVVALVMSVQLDRTLVDPEGFLGPSFLRLPMLVGAALLADMLPQYFWTGRGKPRAGWEAMKRRWETHWTKARWALVVSGIACFYVTYVTYRNIKSHLPFVMGETKYDRELHVLDRAMFFGNEPATVLHSILGTGISAHVLSTVYVAFLPLVAIMVAVYVVWSRNLRFGYWFATSQVLIWTLGTAMYYCLPSLGPGFRYYWLFTELPQTGTGDLMDSLFYGRKSVLHDGAEAKVQSVAAFASLHTGVTLLWALMIQYTLRNRWVKRLAWANFAVTIVATLYFGWHYVADDIAGVAIALVSFAVGGWASGQKFSKKALREALDEVSDTEPEELEPGRDPVPRV</sequence>
<proteinExistence type="predicted"/>
<dbReference type="Pfam" id="PF14378">
    <property type="entry name" value="PAP2_3"/>
    <property type="match status" value="1"/>
</dbReference>
<feature type="transmembrane region" description="Helical" evidence="6">
    <location>
        <begin position="154"/>
        <end position="179"/>
    </location>
</feature>
<evidence type="ECO:0000256" key="3">
    <source>
        <dbReference type="ARBA" id="ARBA00022989"/>
    </source>
</evidence>
<evidence type="ECO:0000256" key="2">
    <source>
        <dbReference type="ARBA" id="ARBA00022692"/>
    </source>
</evidence>
<evidence type="ECO:0000256" key="6">
    <source>
        <dbReference type="SAM" id="Phobius"/>
    </source>
</evidence>
<feature type="transmembrane region" description="Helical" evidence="6">
    <location>
        <begin position="285"/>
        <end position="303"/>
    </location>
</feature>
<feature type="transmembrane region" description="Helical" evidence="6">
    <location>
        <begin position="186"/>
        <end position="206"/>
    </location>
</feature>
<feature type="compositionally biased region" description="Acidic residues" evidence="5">
    <location>
        <begin position="341"/>
        <end position="350"/>
    </location>
</feature>
<dbReference type="Proteomes" id="UP000756387">
    <property type="component" value="Unassembled WGS sequence"/>
</dbReference>
<dbReference type="CDD" id="cd03386">
    <property type="entry name" value="PAP2_Aur1_like"/>
    <property type="match status" value="1"/>
</dbReference>
<keyword evidence="4 6" id="KW-0472">Membrane</keyword>